<protein>
    <submittedName>
        <fullName evidence="1">Uncharacterized protein</fullName>
    </submittedName>
</protein>
<accession>A0A921UEK2</accession>
<reference evidence="1" key="1">
    <citation type="journal article" date="2019" name="BMC Genomics">
        <title>A new reference genome for Sorghum bicolor reveals high levels of sequence similarity between sweet and grain genotypes: implications for the genetics of sugar metabolism.</title>
        <authorList>
            <person name="Cooper E.A."/>
            <person name="Brenton Z.W."/>
            <person name="Flinn B.S."/>
            <person name="Jenkins J."/>
            <person name="Shu S."/>
            <person name="Flowers D."/>
            <person name="Luo F."/>
            <person name="Wang Y."/>
            <person name="Xia P."/>
            <person name="Barry K."/>
            <person name="Daum C."/>
            <person name="Lipzen A."/>
            <person name="Yoshinaga Y."/>
            <person name="Schmutz J."/>
            <person name="Saski C."/>
            <person name="Vermerris W."/>
            <person name="Kresovich S."/>
        </authorList>
    </citation>
    <scope>NUCLEOTIDE SEQUENCE</scope>
</reference>
<proteinExistence type="predicted"/>
<name>A0A921UEK2_SORBI</name>
<dbReference type="EMBL" id="CM027684">
    <property type="protein sequence ID" value="KAG0529062.1"/>
    <property type="molecule type" value="Genomic_DNA"/>
</dbReference>
<evidence type="ECO:0000313" key="1">
    <source>
        <dbReference type="EMBL" id="KAG0529062.1"/>
    </source>
</evidence>
<comment type="caution">
    <text evidence="1">The sequence shown here is derived from an EMBL/GenBank/DDBJ whole genome shotgun (WGS) entry which is preliminary data.</text>
</comment>
<dbReference type="Proteomes" id="UP000807115">
    <property type="component" value="Chromosome 5"/>
</dbReference>
<reference evidence="1" key="2">
    <citation type="submission" date="2020-10" db="EMBL/GenBank/DDBJ databases">
        <authorList>
            <person name="Cooper E.A."/>
            <person name="Brenton Z.W."/>
            <person name="Flinn B.S."/>
            <person name="Jenkins J."/>
            <person name="Shu S."/>
            <person name="Flowers D."/>
            <person name="Luo F."/>
            <person name="Wang Y."/>
            <person name="Xia P."/>
            <person name="Barry K."/>
            <person name="Daum C."/>
            <person name="Lipzen A."/>
            <person name="Yoshinaga Y."/>
            <person name="Schmutz J."/>
            <person name="Saski C."/>
            <person name="Vermerris W."/>
            <person name="Kresovich S."/>
        </authorList>
    </citation>
    <scope>NUCLEOTIDE SEQUENCE</scope>
</reference>
<gene>
    <name evidence="1" type="ORF">BDA96_05G066300</name>
</gene>
<sequence>MPHARSPADFPRLLPLPRMLVFLPRCFFFYTRARSAFSPCCSPIHPAPIPNPSFGPNPSITMNPLCPPSLSSKQIRAGQGKRASAALDVRFASAAAAPGGLADGSTSSAGEPIAHATATSPTLASLEAAGFPAWCSSSSQLGSSEG</sequence>
<organism evidence="1 2">
    <name type="scientific">Sorghum bicolor</name>
    <name type="common">Sorghum</name>
    <name type="synonym">Sorghum vulgare</name>
    <dbReference type="NCBI Taxonomy" id="4558"/>
    <lineage>
        <taxon>Eukaryota</taxon>
        <taxon>Viridiplantae</taxon>
        <taxon>Streptophyta</taxon>
        <taxon>Embryophyta</taxon>
        <taxon>Tracheophyta</taxon>
        <taxon>Spermatophyta</taxon>
        <taxon>Magnoliopsida</taxon>
        <taxon>Liliopsida</taxon>
        <taxon>Poales</taxon>
        <taxon>Poaceae</taxon>
        <taxon>PACMAD clade</taxon>
        <taxon>Panicoideae</taxon>
        <taxon>Andropogonodae</taxon>
        <taxon>Andropogoneae</taxon>
        <taxon>Sorghinae</taxon>
        <taxon>Sorghum</taxon>
    </lineage>
</organism>
<dbReference type="AlphaFoldDB" id="A0A921UEK2"/>
<evidence type="ECO:0000313" key="2">
    <source>
        <dbReference type="Proteomes" id="UP000807115"/>
    </source>
</evidence>